<comment type="subunit">
    <text evidence="6">The basal body constitutes a major portion of the flagellar organelle and consists of a number of rings mounted on a central rod.</text>
</comment>
<keyword evidence="8" id="KW-0969">Cilium</keyword>
<dbReference type="RefSeq" id="WP_382235740.1">
    <property type="nucleotide sequence ID" value="NZ_JBHTCC010000003.1"/>
</dbReference>
<evidence type="ECO:0000256" key="5">
    <source>
        <dbReference type="ARBA" id="ARBA00024934"/>
    </source>
</evidence>
<comment type="similarity">
    <text evidence="2 6">Belongs to the flagella basal body rod proteins family.</text>
</comment>
<proteinExistence type="inferred from homology"/>
<evidence type="ECO:0000313" key="9">
    <source>
        <dbReference type="Proteomes" id="UP001596379"/>
    </source>
</evidence>
<evidence type="ECO:0000256" key="6">
    <source>
        <dbReference type="PIRNR" id="PIRNR002889"/>
    </source>
</evidence>
<organism evidence="8 9">
    <name type="scientific">Herminiimonas aquatilis</name>
    <dbReference type="NCBI Taxonomy" id="345342"/>
    <lineage>
        <taxon>Bacteria</taxon>
        <taxon>Pseudomonadati</taxon>
        <taxon>Pseudomonadota</taxon>
        <taxon>Betaproteobacteria</taxon>
        <taxon>Burkholderiales</taxon>
        <taxon>Oxalobacteraceae</taxon>
        <taxon>Herminiimonas</taxon>
    </lineage>
</organism>
<dbReference type="PIRSF" id="PIRSF002889">
    <property type="entry name" value="Rod_FlgB"/>
    <property type="match status" value="1"/>
</dbReference>
<keyword evidence="8" id="KW-0282">Flagellum</keyword>
<reference evidence="9" key="1">
    <citation type="journal article" date="2019" name="Int. J. Syst. Evol. Microbiol.">
        <title>The Global Catalogue of Microorganisms (GCM) 10K type strain sequencing project: providing services to taxonomists for standard genome sequencing and annotation.</title>
        <authorList>
            <consortium name="The Broad Institute Genomics Platform"/>
            <consortium name="The Broad Institute Genome Sequencing Center for Infectious Disease"/>
            <person name="Wu L."/>
            <person name="Ma J."/>
        </authorList>
    </citation>
    <scope>NUCLEOTIDE SEQUENCE [LARGE SCALE GENOMIC DNA]</scope>
    <source>
        <strain evidence="9">CCUG 36956</strain>
    </source>
</reference>
<evidence type="ECO:0000256" key="1">
    <source>
        <dbReference type="ARBA" id="ARBA00004117"/>
    </source>
</evidence>
<evidence type="ECO:0000313" key="8">
    <source>
        <dbReference type="EMBL" id="MFC7299597.1"/>
    </source>
</evidence>
<evidence type="ECO:0000256" key="2">
    <source>
        <dbReference type="ARBA" id="ARBA00009677"/>
    </source>
</evidence>
<comment type="subcellular location">
    <subcellularLocation>
        <location evidence="1 6">Bacterial flagellum basal body</location>
    </subcellularLocation>
</comment>
<evidence type="ECO:0000256" key="4">
    <source>
        <dbReference type="ARBA" id="ARBA00023143"/>
    </source>
</evidence>
<comment type="function">
    <text evidence="5 6">Structural component of flagellum, the bacterial motility apparatus. Part of the rod structure of flagellar basal body.</text>
</comment>
<dbReference type="Proteomes" id="UP001596379">
    <property type="component" value="Unassembled WGS sequence"/>
</dbReference>
<dbReference type="PANTHER" id="PTHR30435:SF12">
    <property type="entry name" value="FLAGELLAR BASAL BODY ROD PROTEIN FLGB"/>
    <property type="match status" value="1"/>
</dbReference>
<keyword evidence="9" id="KW-1185">Reference proteome</keyword>
<keyword evidence="4 6" id="KW-0975">Bacterial flagellum</keyword>
<sequence>MDGIKNNGRIPIGEISGDRYWEASVKLFEKRLELVASNIANADTPNYKARNFDFKAALAQALAVLETSPQAVSINSAFSPKLLYRMPTQSSVDGNTVDVDAEQAVFINTAIRYEFAMGQAIDTYKSLSELFKNMT</sequence>
<feature type="domain" description="Flagellar basal body rod protein N-terminal" evidence="7">
    <location>
        <begin position="29"/>
        <end position="48"/>
    </location>
</feature>
<name>A0ABW2J952_9BURK</name>
<protein>
    <recommendedName>
        <fullName evidence="3 6">Flagellar basal body rod protein FlgB</fullName>
    </recommendedName>
</protein>
<dbReference type="InterPro" id="IPR006300">
    <property type="entry name" value="FlgB"/>
</dbReference>
<accession>A0ABW2J952</accession>
<comment type="caution">
    <text evidence="8">The sequence shown here is derived from an EMBL/GenBank/DDBJ whole genome shotgun (WGS) entry which is preliminary data.</text>
</comment>
<dbReference type="NCBIfam" id="TIGR01396">
    <property type="entry name" value="FlgB"/>
    <property type="match status" value="1"/>
</dbReference>
<gene>
    <name evidence="8" type="primary">flgB</name>
    <name evidence="8" type="ORF">ACFQO0_14225</name>
</gene>
<dbReference type="EMBL" id="JBHTCC010000003">
    <property type="protein sequence ID" value="MFC7299597.1"/>
    <property type="molecule type" value="Genomic_DNA"/>
</dbReference>
<dbReference type="PANTHER" id="PTHR30435">
    <property type="entry name" value="FLAGELLAR PROTEIN"/>
    <property type="match status" value="1"/>
</dbReference>
<dbReference type="InterPro" id="IPR001444">
    <property type="entry name" value="Flag_bb_rod_N"/>
</dbReference>
<dbReference type="Pfam" id="PF00460">
    <property type="entry name" value="Flg_bb_rod"/>
    <property type="match status" value="1"/>
</dbReference>
<evidence type="ECO:0000259" key="7">
    <source>
        <dbReference type="Pfam" id="PF00460"/>
    </source>
</evidence>
<evidence type="ECO:0000256" key="3">
    <source>
        <dbReference type="ARBA" id="ARBA00014376"/>
    </source>
</evidence>
<keyword evidence="8" id="KW-0966">Cell projection</keyword>